<evidence type="ECO:0000313" key="9">
    <source>
        <dbReference type="Proteomes" id="UP000625711"/>
    </source>
</evidence>
<evidence type="ECO:0000259" key="7">
    <source>
        <dbReference type="PROSITE" id="PS52027"/>
    </source>
</evidence>
<dbReference type="PANTHER" id="PTHR13555">
    <property type="entry name" value="C2H2 ZINC FINGER CGI-62-RELATED"/>
    <property type="match status" value="1"/>
</dbReference>
<gene>
    <name evidence="8" type="ORF">GWI33_016242</name>
</gene>
<feature type="compositionally biased region" description="Basic and acidic residues" evidence="6">
    <location>
        <begin position="492"/>
        <end position="506"/>
    </location>
</feature>
<evidence type="ECO:0000256" key="5">
    <source>
        <dbReference type="PROSITE-ProRule" id="PRU01371"/>
    </source>
</evidence>
<feature type="region of interest" description="Disordered" evidence="6">
    <location>
        <begin position="408"/>
        <end position="448"/>
    </location>
</feature>
<feature type="domain" description="C2HC/C3H-type" evidence="7">
    <location>
        <begin position="314"/>
        <end position="343"/>
    </location>
</feature>
<dbReference type="PANTHER" id="PTHR13555:SF68">
    <property type="entry name" value="ZINC FINGER PROTEIN 474"/>
    <property type="match status" value="1"/>
</dbReference>
<dbReference type="Gene3D" id="3.30.160.60">
    <property type="entry name" value="Classic Zinc Finger"/>
    <property type="match status" value="5"/>
</dbReference>
<feature type="region of interest" description="Disordered" evidence="6">
    <location>
        <begin position="202"/>
        <end position="224"/>
    </location>
</feature>
<comment type="caution">
    <text evidence="8">The sequence shown here is derived from an EMBL/GenBank/DDBJ whole genome shotgun (WGS) entry which is preliminary data.</text>
</comment>
<dbReference type="GO" id="GO:0008270">
    <property type="term" value="F:zinc ion binding"/>
    <property type="evidence" value="ECO:0007669"/>
    <property type="project" value="UniProtKB-KW"/>
</dbReference>
<dbReference type="Proteomes" id="UP000625711">
    <property type="component" value="Unassembled WGS sequence"/>
</dbReference>
<feature type="domain" description="C2HC/C3H-type" evidence="7">
    <location>
        <begin position="448"/>
        <end position="477"/>
    </location>
</feature>
<protein>
    <recommendedName>
        <fullName evidence="7">C2HC/C3H-type domain-containing protein</fullName>
    </recommendedName>
</protein>
<evidence type="ECO:0000256" key="2">
    <source>
        <dbReference type="ARBA" id="ARBA00022737"/>
    </source>
</evidence>
<evidence type="ECO:0000256" key="3">
    <source>
        <dbReference type="ARBA" id="ARBA00022771"/>
    </source>
</evidence>
<name>A0A834I3X2_RHYFE</name>
<evidence type="ECO:0000313" key="8">
    <source>
        <dbReference type="EMBL" id="KAF7270835.1"/>
    </source>
</evidence>
<feature type="region of interest" description="Disordered" evidence="6">
    <location>
        <begin position="251"/>
        <end position="310"/>
    </location>
</feature>
<dbReference type="PROSITE" id="PS52027">
    <property type="entry name" value="ZF_C2HC_C3H"/>
    <property type="match status" value="4"/>
</dbReference>
<feature type="region of interest" description="Disordered" evidence="6">
    <location>
        <begin position="479"/>
        <end position="524"/>
    </location>
</feature>
<feature type="compositionally biased region" description="Low complexity" evidence="6">
    <location>
        <begin position="267"/>
        <end position="285"/>
    </location>
</feature>
<dbReference type="AlphaFoldDB" id="A0A834I3X2"/>
<dbReference type="OrthoDB" id="265955at2759"/>
<keyword evidence="3 5" id="KW-0863">Zinc-finger</keyword>
<accession>A0A834I3X2</accession>
<evidence type="ECO:0000256" key="4">
    <source>
        <dbReference type="ARBA" id="ARBA00022833"/>
    </source>
</evidence>
<feature type="compositionally biased region" description="Polar residues" evidence="6">
    <location>
        <begin position="286"/>
        <end position="303"/>
    </location>
</feature>
<sequence length="639" mass="71864">MQNKVGLKLFTKTWSLKKEKKNIEEEQPRPLTATLEKPTILDIRFIDKIDMSIIRKEFFNITNLCRAPLIVKRRNANRPLSLISPEAYNENKKKKRKTNSDNDGQEDNHSQTILSARKSSSSVRSKSSKILKANPLQILATPLKKIQYNDANNNSQCLRVPSRKTTLTTIKQRSSTPLPLPSDTVKSSIKLPLPCKTCGRPDLPERFHSHPTTPLKSKKDNLLNSEKCIPPVKSSVQKPIAIKYVSRNASSANSKIPSPIKRKPALNSPNSSSSRPSKSPVSKPVQNRTASTISSGLSASGQNEPAMRGNSGKRTLTCYICGREFGTASLHLHEPKCLEKWERENASLPVNLRRKPPVKPDNSLSTKDFNQQAWESSQATLVPCKNCARTFYPDRLIVHQRSCKTAPAAQTVTASSKPKKNVTCNTTSTTPSPDSSSSSKSSKSNMPPAVECHTCGKMFGRHSIKIHEKQCMKKWNAENDHLPPDIRNTAPHKLDIKTPELPEKKSPKTSPTPRTNKDERPASGTKSPLFPCYLCGRLFTVNSIYIHEPQCLKMWKIENDKLPPNKRRPVPMKPDFKFTPTGDVDFKGTFNRIWDNHLNELIKCEKCERSFFPTRIETHRRACIGMKMELKKSNLIIVT</sequence>
<feature type="domain" description="C2HC/C3H-type" evidence="7">
    <location>
        <begin position="528"/>
        <end position="557"/>
    </location>
</feature>
<feature type="region of interest" description="Disordered" evidence="6">
    <location>
        <begin position="82"/>
        <end position="128"/>
    </location>
</feature>
<reference evidence="8" key="1">
    <citation type="submission" date="2020-08" db="EMBL/GenBank/DDBJ databases">
        <title>Genome sequencing and assembly of the red palm weevil Rhynchophorus ferrugineus.</title>
        <authorList>
            <person name="Dias G.B."/>
            <person name="Bergman C.M."/>
            <person name="Manee M."/>
        </authorList>
    </citation>
    <scope>NUCLEOTIDE SEQUENCE</scope>
    <source>
        <strain evidence="8">AA-2017</strain>
        <tissue evidence="8">Whole larva</tissue>
    </source>
</reference>
<proteinExistence type="predicted"/>
<organism evidence="8 9">
    <name type="scientific">Rhynchophorus ferrugineus</name>
    <name type="common">Red palm weevil</name>
    <name type="synonym">Curculio ferrugineus</name>
    <dbReference type="NCBI Taxonomy" id="354439"/>
    <lineage>
        <taxon>Eukaryota</taxon>
        <taxon>Metazoa</taxon>
        <taxon>Ecdysozoa</taxon>
        <taxon>Arthropoda</taxon>
        <taxon>Hexapoda</taxon>
        <taxon>Insecta</taxon>
        <taxon>Pterygota</taxon>
        <taxon>Neoptera</taxon>
        <taxon>Endopterygota</taxon>
        <taxon>Coleoptera</taxon>
        <taxon>Polyphaga</taxon>
        <taxon>Cucujiformia</taxon>
        <taxon>Curculionidae</taxon>
        <taxon>Dryophthorinae</taxon>
        <taxon>Rhynchophorus</taxon>
    </lineage>
</organism>
<keyword evidence="9" id="KW-1185">Reference proteome</keyword>
<dbReference type="InterPro" id="IPR049899">
    <property type="entry name" value="Znf_C2HC_C3H"/>
</dbReference>
<evidence type="ECO:0000256" key="6">
    <source>
        <dbReference type="SAM" id="MobiDB-lite"/>
    </source>
</evidence>
<keyword evidence="2" id="KW-0677">Repeat</keyword>
<keyword evidence="4" id="KW-0862">Zinc</keyword>
<feature type="domain" description="C2HC/C3H-type" evidence="7">
    <location>
        <begin position="380"/>
        <end position="409"/>
    </location>
</feature>
<feature type="compositionally biased region" description="Low complexity" evidence="6">
    <location>
        <begin position="426"/>
        <end position="444"/>
    </location>
</feature>
<feature type="compositionally biased region" description="Low complexity" evidence="6">
    <location>
        <begin position="115"/>
        <end position="125"/>
    </location>
</feature>
<dbReference type="InterPro" id="IPR026319">
    <property type="entry name" value="ZC2HC1A/B-like"/>
</dbReference>
<dbReference type="Pfam" id="PF13913">
    <property type="entry name" value="zf-C2HC_2"/>
    <property type="match status" value="5"/>
</dbReference>
<evidence type="ECO:0000256" key="1">
    <source>
        <dbReference type="ARBA" id="ARBA00022723"/>
    </source>
</evidence>
<dbReference type="EMBL" id="JAACXV010014055">
    <property type="protein sequence ID" value="KAF7270835.1"/>
    <property type="molecule type" value="Genomic_DNA"/>
</dbReference>
<keyword evidence="1" id="KW-0479">Metal-binding</keyword>